<comment type="subunit">
    <text evidence="7">Part of the 30S ribosomal subunit. Contacts protein S5. The interaction surface between S4 and S5 is involved in control of translational fidelity.</text>
</comment>
<dbReference type="PROSITE" id="PS50889">
    <property type="entry name" value="S4"/>
    <property type="match status" value="1"/>
</dbReference>
<reference evidence="11" key="2">
    <citation type="submission" date="2016-08" db="EMBL/GenBank/DDBJ databases">
        <authorList>
            <person name="Seilhamer J.J."/>
        </authorList>
    </citation>
    <scope>NUCLEOTIDE SEQUENCE [LARGE SCALE GENOMIC DNA]</scope>
    <source>
        <strain evidence="11">F0677</strain>
    </source>
</reference>
<dbReference type="NCBIfam" id="TIGR01017">
    <property type="entry name" value="rpsD_bact"/>
    <property type="match status" value="1"/>
</dbReference>
<dbReference type="InterPro" id="IPR022801">
    <property type="entry name" value="Ribosomal_uS4"/>
</dbReference>
<dbReference type="KEGG" id="dpn:BCB69_01615"/>
<keyword evidence="4 7" id="KW-0689">Ribosomal protein</keyword>
<evidence type="ECO:0000256" key="8">
    <source>
        <dbReference type="RuleBase" id="RU003699"/>
    </source>
</evidence>
<dbReference type="NCBIfam" id="NF003717">
    <property type="entry name" value="PRK05327.1"/>
    <property type="match status" value="1"/>
</dbReference>
<dbReference type="GO" id="GO:0019843">
    <property type="term" value="F:rRNA binding"/>
    <property type="evidence" value="ECO:0007669"/>
    <property type="project" value="UniProtKB-UniRule"/>
</dbReference>
<dbReference type="EMBL" id="QWKU01000001">
    <property type="protein sequence ID" value="RID94255.1"/>
    <property type="molecule type" value="Genomic_DNA"/>
</dbReference>
<evidence type="ECO:0000259" key="9">
    <source>
        <dbReference type="SMART" id="SM00363"/>
    </source>
</evidence>
<dbReference type="Gene3D" id="1.10.1050.10">
    <property type="entry name" value="Ribosomal Protein S4 Delta 41, Chain A, domain 1"/>
    <property type="match status" value="1"/>
</dbReference>
<dbReference type="InterPro" id="IPR001912">
    <property type="entry name" value="Ribosomal_uS4_N"/>
</dbReference>
<dbReference type="AlphaFoldDB" id="A0A1B3WCU7"/>
<organism evidence="11 13">
    <name type="scientific">Dialister pneumosintes</name>
    <dbReference type="NCBI Taxonomy" id="39950"/>
    <lineage>
        <taxon>Bacteria</taxon>
        <taxon>Bacillati</taxon>
        <taxon>Bacillota</taxon>
        <taxon>Negativicutes</taxon>
        <taxon>Veillonellales</taxon>
        <taxon>Veillonellaceae</taxon>
        <taxon>Dialister</taxon>
    </lineage>
</organism>
<dbReference type="Proteomes" id="UP000266262">
    <property type="component" value="Unassembled WGS sequence"/>
</dbReference>
<accession>A0A1B3WCU7</accession>
<evidence type="ECO:0000256" key="6">
    <source>
        <dbReference type="ARBA" id="ARBA00035254"/>
    </source>
</evidence>
<reference evidence="12 14" key="3">
    <citation type="submission" date="2018-08" db="EMBL/GenBank/DDBJ databases">
        <title>Draft genome sequence of Dialister pneumosintes KCOM 1685.</title>
        <authorList>
            <person name="Kook J.-K."/>
            <person name="Park S.-N."/>
            <person name="Lim Y.K."/>
        </authorList>
    </citation>
    <scope>NUCLEOTIDE SEQUENCE [LARGE SCALE GENOMIC DNA]</scope>
    <source>
        <strain evidence="12 14">KCOM 1685</strain>
    </source>
</reference>
<sequence length="197" mass="23264">MATNRNPRFKTSRRFGLNIYGHAKALKRQPAEARQKKQSEYGMQLTEKQKVKAMYNVLERQFYRYYDKARRMSGVVGTNLLVLLETRLDNLVYRAGFARSIRQARQMVNHGLINVDGKKVDIPSYPVKPGQVISLRENHRANEMFKQSFQEIKSFDLPYIEKSFDNWSVTLTRMPLREELPYKDEVNETYIVELYSK</sequence>
<comment type="function">
    <text evidence="7">With S5 and S12 plays an important role in translational accuracy.</text>
</comment>
<reference evidence="13" key="1">
    <citation type="submission" date="2016-08" db="EMBL/GenBank/DDBJ databases">
        <authorList>
            <person name="Holder M.E."/>
            <person name="Ajami N.J."/>
            <person name="Petrosino J.F."/>
        </authorList>
    </citation>
    <scope>NUCLEOTIDE SEQUENCE [LARGE SCALE GENOMIC DNA]</scope>
    <source>
        <strain evidence="13">F0677</strain>
    </source>
</reference>
<dbReference type="Pfam" id="PF01479">
    <property type="entry name" value="S4"/>
    <property type="match status" value="1"/>
</dbReference>
<keyword evidence="3 7" id="KW-0694">RNA-binding</keyword>
<dbReference type="Gene3D" id="3.10.290.10">
    <property type="entry name" value="RNA-binding S4 domain"/>
    <property type="match status" value="1"/>
</dbReference>
<evidence type="ECO:0000259" key="10">
    <source>
        <dbReference type="SMART" id="SM01390"/>
    </source>
</evidence>
<dbReference type="PROSITE" id="PS00632">
    <property type="entry name" value="RIBOSOMAL_S4"/>
    <property type="match status" value="1"/>
</dbReference>
<evidence type="ECO:0000313" key="13">
    <source>
        <dbReference type="Proteomes" id="UP000094757"/>
    </source>
</evidence>
<feature type="domain" description="Small ribosomal subunit protein uS4 N-terminal" evidence="10">
    <location>
        <begin position="3"/>
        <end position="85"/>
    </location>
</feature>
<evidence type="ECO:0000256" key="1">
    <source>
        <dbReference type="ARBA" id="ARBA00007465"/>
    </source>
</evidence>
<dbReference type="InterPro" id="IPR002942">
    <property type="entry name" value="S4_RNA-bd"/>
</dbReference>
<name>A0A1B3WCU7_9FIRM</name>
<dbReference type="Pfam" id="PF00163">
    <property type="entry name" value="Ribosomal_S4"/>
    <property type="match status" value="1"/>
</dbReference>
<feature type="domain" description="RNA-binding S4" evidence="9">
    <location>
        <begin position="86"/>
        <end position="149"/>
    </location>
</feature>
<dbReference type="SUPFAM" id="SSF55174">
    <property type="entry name" value="Alpha-L RNA-binding motif"/>
    <property type="match status" value="1"/>
</dbReference>
<dbReference type="InterPro" id="IPR005709">
    <property type="entry name" value="Ribosomal_uS4_bac-type"/>
</dbReference>
<dbReference type="InterPro" id="IPR018079">
    <property type="entry name" value="Ribosomal_uS4_CS"/>
</dbReference>
<dbReference type="GO" id="GO:0015935">
    <property type="term" value="C:small ribosomal subunit"/>
    <property type="evidence" value="ECO:0007669"/>
    <property type="project" value="InterPro"/>
</dbReference>
<dbReference type="PANTHER" id="PTHR11831">
    <property type="entry name" value="30S 40S RIBOSOMAL PROTEIN"/>
    <property type="match status" value="1"/>
</dbReference>
<dbReference type="STRING" id="39950.BCB69_01615"/>
<protein>
    <recommendedName>
        <fullName evidence="6 7">Small ribosomal subunit protein uS4</fullName>
    </recommendedName>
</protein>
<keyword evidence="2 7" id="KW-0699">rRNA-binding</keyword>
<dbReference type="InterPro" id="IPR036986">
    <property type="entry name" value="S4_RNA-bd_sf"/>
</dbReference>
<comment type="similarity">
    <text evidence="1 7 8">Belongs to the universal ribosomal protein uS4 family.</text>
</comment>
<evidence type="ECO:0000313" key="14">
    <source>
        <dbReference type="Proteomes" id="UP000266262"/>
    </source>
</evidence>
<proteinExistence type="inferred from homology"/>
<evidence type="ECO:0000256" key="5">
    <source>
        <dbReference type="ARBA" id="ARBA00023274"/>
    </source>
</evidence>
<dbReference type="GO" id="GO:0042274">
    <property type="term" value="P:ribosomal small subunit biogenesis"/>
    <property type="evidence" value="ECO:0007669"/>
    <property type="project" value="TreeGrafter"/>
</dbReference>
<gene>
    <name evidence="7" type="primary">rpsD</name>
    <name evidence="11" type="ORF">BCB69_01615</name>
    <name evidence="12" type="ORF">DX915_01580</name>
</gene>
<evidence type="ECO:0000256" key="7">
    <source>
        <dbReference type="HAMAP-Rule" id="MF_01306"/>
    </source>
</evidence>
<dbReference type="PANTHER" id="PTHR11831:SF4">
    <property type="entry name" value="SMALL RIBOSOMAL SUBUNIT PROTEIN US4M"/>
    <property type="match status" value="1"/>
</dbReference>
<dbReference type="EMBL" id="CP017037">
    <property type="protein sequence ID" value="AOH38791.1"/>
    <property type="molecule type" value="Genomic_DNA"/>
</dbReference>
<dbReference type="GO" id="GO:0006412">
    <property type="term" value="P:translation"/>
    <property type="evidence" value="ECO:0007669"/>
    <property type="project" value="UniProtKB-UniRule"/>
</dbReference>
<evidence type="ECO:0000256" key="2">
    <source>
        <dbReference type="ARBA" id="ARBA00022730"/>
    </source>
</evidence>
<dbReference type="HAMAP" id="MF_01306_B">
    <property type="entry name" value="Ribosomal_uS4_B"/>
    <property type="match status" value="1"/>
</dbReference>
<evidence type="ECO:0000256" key="4">
    <source>
        <dbReference type="ARBA" id="ARBA00022980"/>
    </source>
</evidence>
<dbReference type="RefSeq" id="WP_022514080.1">
    <property type="nucleotide sequence ID" value="NZ_CP017037.1"/>
</dbReference>
<dbReference type="CDD" id="cd00165">
    <property type="entry name" value="S4"/>
    <property type="match status" value="1"/>
</dbReference>
<keyword evidence="14" id="KW-1185">Reference proteome</keyword>
<dbReference type="Proteomes" id="UP000094757">
    <property type="component" value="Chromosome"/>
</dbReference>
<dbReference type="FunFam" id="3.10.290.10:FF:000001">
    <property type="entry name" value="30S ribosomal protein S4"/>
    <property type="match status" value="1"/>
</dbReference>
<dbReference type="SMART" id="SM00363">
    <property type="entry name" value="S4"/>
    <property type="match status" value="1"/>
</dbReference>
<dbReference type="GO" id="GO:0003735">
    <property type="term" value="F:structural constituent of ribosome"/>
    <property type="evidence" value="ECO:0007669"/>
    <property type="project" value="InterPro"/>
</dbReference>
<evidence type="ECO:0000313" key="11">
    <source>
        <dbReference type="EMBL" id="AOH38791.1"/>
    </source>
</evidence>
<keyword evidence="5 7" id="KW-0687">Ribonucleoprotein</keyword>
<dbReference type="SMART" id="SM01390">
    <property type="entry name" value="Ribosomal_S4"/>
    <property type="match status" value="1"/>
</dbReference>
<evidence type="ECO:0000256" key="3">
    <source>
        <dbReference type="ARBA" id="ARBA00022884"/>
    </source>
</evidence>
<comment type="function">
    <text evidence="7">One of the primary rRNA binding proteins, it binds directly to 16S rRNA where it nucleates assembly of the body of the 30S subunit.</text>
</comment>
<dbReference type="OrthoDB" id="9803672at2"/>
<evidence type="ECO:0000313" key="12">
    <source>
        <dbReference type="EMBL" id="RID94255.1"/>
    </source>
</evidence>